<keyword evidence="9 10" id="KW-0413">Isomerase</keyword>
<organism evidence="13 14">
    <name type="scientific">Aerophototrophica crusticola</name>
    <dbReference type="NCBI Taxonomy" id="1709002"/>
    <lineage>
        <taxon>Bacteria</taxon>
        <taxon>Pseudomonadati</taxon>
        <taxon>Pseudomonadota</taxon>
        <taxon>Alphaproteobacteria</taxon>
        <taxon>Rhodospirillales</taxon>
        <taxon>Rhodospirillaceae</taxon>
        <taxon>Aerophototrophica</taxon>
    </lineage>
</organism>
<comment type="cofactor">
    <cofactor evidence="10">
        <name>Mg(2+)</name>
        <dbReference type="ChEBI" id="CHEBI:18420"/>
    </cofactor>
    <text evidence="10">Binds 1 Mg(2+) ion per subunit. The magnesium ion binds only when substrate is bound.</text>
</comment>
<sequence length="189" mass="20810">MPPARQTAHRPTPQDDAAEQVVLVDEQDRPLGTMPKLLAHREGLRHRAFSVIIRDGTGRLLLQRRAAGKYHSPGLWSNACCGHPRPGEDTAAAASRRLGEELGFACPLTRVGRVDYAVRFDNGLAENEVVSVFTGHHAGPILPDPAEVGMVAWLDLASLLADVAERPDAYTYWFRLYLTDHLPLFQQAA</sequence>
<dbReference type="AlphaFoldDB" id="A0A858R9T3"/>
<feature type="binding site" evidence="10">
    <location>
        <position position="46"/>
    </location>
    <ligand>
        <name>Mn(2+)</name>
        <dbReference type="ChEBI" id="CHEBI:29035"/>
    </ligand>
</feature>
<evidence type="ECO:0000259" key="12">
    <source>
        <dbReference type="PROSITE" id="PS51462"/>
    </source>
</evidence>
<evidence type="ECO:0000256" key="4">
    <source>
        <dbReference type="ARBA" id="ARBA00022490"/>
    </source>
</evidence>
<evidence type="ECO:0000256" key="9">
    <source>
        <dbReference type="ARBA" id="ARBA00023235"/>
    </source>
</evidence>
<dbReference type="GO" id="GO:0005737">
    <property type="term" value="C:cytoplasm"/>
    <property type="evidence" value="ECO:0007669"/>
    <property type="project" value="UniProtKB-SubCell"/>
</dbReference>
<feature type="binding site" evidence="10">
    <location>
        <position position="40"/>
    </location>
    <ligand>
        <name>Mn(2+)</name>
        <dbReference type="ChEBI" id="CHEBI:29035"/>
    </ligand>
</feature>
<dbReference type="PIRSF" id="PIRSF018427">
    <property type="entry name" value="Isopntndiph_ism"/>
    <property type="match status" value="1"/>
</dbReference>
<dbReference type="PANTHER" id="PTHR10885:SF0">
    <property type="entry name" value="ISOPENTENYL-DIPHOSPHATE DELTA-ISOMERASE"/>
    <property type="match status" value="1"/>
</dbReference>
<comment type="function">
    <text evidence="10">Catalyzes the 1,3-allylic rearrangement of the homoallylic substrate isopentenyl (IPP) to its highly electrophilic allylic isomer, dimethylallyl diphosphate (DMAPP).</text>
</comment>
<evidence type="ECO:0000256" key="3">
    <source>
        <dbReference type="ARBA" id="ARBA00012057"/>
    </source>
</evidence>
<dbReference type="KEGG" id="acru:HHL28_15155"/>
<dbReference type="UniPathway" id="UPA00059">
    <property type="reaction ID" value="UER00104"/>
</dbReference>
<keyword evidence="8 10" id="KW-0414">Isoprene biosynthesis</keyword>
<gene>
    <name evidence="10 13" type="primary">idi</name>
    <name evidence="13" type="ORF">HHL28_15155</name>
</gene>
<comment type="pathway">
    <text evidence="1 10">Isoprenoid biosynthesis; dimethylallyl diphosphate biosynthesis; dimethylallyl diphosphate from isopentenyl diphosphate: step 1/1.</text>
</comment>
<evidence type="ECO:0000256" key="10">
    <source>
        <dbReference type="HAMAP-Rule" id="MF_00202"/>
    </source>
</evidence>
<dbReference type="SUPFAM" id="SSF55811">
    <property type="entry name" value="Nudix"/>
    <property type="match status" value="1"/>
</dbReference>
<comment type="catalytic activity">
    <reaction evidence="10">
        <text>isopentenyl diphosphate = dimethylallyl diphosphate</text>
        <dbReference type="Rhea" id="RHEA:23284"/>
        <dbReference type="ChEBI" id="CHEBI:57623"/>
        <dbReference type="ChEBI" id="CHEBI:128769"/>
        <dbReference type="EC" id="5.3.3.2"/>
    </reaction>
</comment>
<feature type="active site" evidence="10 11">
    <location>
        <position position="128"/>
    </location>
</feature>
<dbReference type="PANTHER" id="PTHR10885">
    <property type="entry name" value="ISOPENTENYL-DIPHOSPHATE DELTA-ISOMERASE"/>
    <property type="match status" value="1"/>
</dbReference>
<comment type="subcellular location">
    <subcellularLocation>
        <location evidence="10">Cytoplasm</location>
    </subcellularLocation>
</comment>
<evidence type="ECO:0000313" key="14">
    <source>
        <dbReference type="Proteomes" id="UP000501891"/>
    </source>
</evidence>
<reference evidence="13" key="1">
    <citation type="submission" date="2020-04" db="EMBL/GenBank/DDBJ databases">
        <title>A desert anoxygenic phototrophic bacterium fixes CO2 using RubisCO under aerobic conditions.</title>
        <authorList>
            <person name="Tang K."/>
        </authorList>
    </citation>
    <scope>NUCLEOTIDE SEQUENCE [LARGE SCALE GENOMIC DNA]</scope>
    <source>
        <strain evidence="13">MIMtkB3</strain>
    </source>
</reference>
<evidence type="ECO:0000256" key="2">
    <source>
        <dbReference type="ARBA" id="ARBA00007579"/>
    </source>
</evidence>
<dbReference type="Pfam" id="PF00293">
    <property type="entry name" value="NUDIX"/>
    <property type="match status" value="1"/>
</dbReference>
<dbReference type="GO" id="GO:0004452">
    <property type="term" value="F:isopentenyl-diphosphate delta-isomerase activity"/>
    <property type="evidence" value="ECO:0007669"/>
    <property type="project" value="UniProtKB-UniRule"/>
</dbReference>
<dbReference type="InterPro" id="IPR000086">
    <property type="entry name" value="NUDIX_hydrolase_dom"/>
</dbReference>
<dbReference type="HAMAP" id="MF_00202">
    <property type="entry name" value="Idi"/>
    <property type="match status" value="1"/>
</dbReference>
<dbReference type="EC" id="5.3.3.2" evidence="3 10"/>
<dbReference type="EMBL" id="CP051775">
    <property type="protein sequence ID" value="QJE74240.1"/>
    <property type="molecule type" value="Genomic_DNA"/>
</dbReference>
<dbReference type="InterPro" id="IPR056375">
    <property type="entry name" value="Idi_bact"/>
</dbReference>
<feature type="binding site" evidence="10">
    <location>
        <position position="128"/>
    </location>
    <ligand>
        <name>Mn(2+)</name>
        <dbReference type="ChEBI" id="CHEBI:29035"/>
    </ligand>
</feature>
<accession>A0A858R9T3</accession>
<dbReference type="InterPro" id="IPR015797">
    <property type="entry name" value="NUDIX_hydrolase-like_dom_sf"/>
</dbReference>
<dbReference type="GO" id="GO:0050992">
    <property type="term" value="P:dimethylallyl diphosphate biosynthetic process"/>
    <property type="evidence" value="ECO:0007669"/>
    <property type="project" value="UniProtKB-UniRule"/>
</dbReference>
<dbReference type="Proteomes" id="UP000501891">
    <property type="component" value="Chromosome"/>
</dbReference>
<keyword evidence="14" id="KW-1185">Reference proteome</keyword>
<evidence type="ECO:0000256" key="1">
    <source>
        <dbReference type="ARBA" id="ARBA00004826"/>
    </source>
</evidence>
<dbReference type="InterPro" id="IPR011876">
    <property type="entry name" value="IsopentenylPP_isomerase_typ1"/>
</dbReference>
<feature type="binding site" evidence="10">
    <location>
        <position position="126"/>
    </location>
    <ligand>
        <name>Mn(2+)</name>
        <dbReference type="ChEBI" id="CHEBI:29035"/>
    </ligand>
</feature>
<evidence type="ECO:0000256" key="11">
    <source>
        <dbReference type="PIRSR" id="PIRSR018427-1"/>
    </source>
</evidence>
<dbReference type="Gene3D" id="3.90.79.10">
    <property type="entry name" value="Nucleoside Triphosphate Pyrophosphohydrolase"/>
    <property type="match status" value="1"/>
</dbReference>
<name>A0A858R9T3_9PROT</name>
<evidence type="ECO:0000256" key="7">
    <source>
        <dbReference type="ARBA" id="ARBA00023211"/>
    </source>
</evidence>
<feature type="binding site" evidence="10">
    <location>
        <position position="101"/>
    </location>
    <ligand>
        <name>Mg(2+)</name>
        <dbReference type="ChEBI" id="CHEBI:18420"/>
    </ligand>
</feature>
<evidence type="ECO:0000313" key="13">
    <source>
        <dbReference type="EMBL" id="QJE74240.1"/>
    </source>
</evidence>
<proteinExistence type="inferred from homology"/>
<keyword evidence="6 10" id="KW-0460">Magnesium</keyword>
<feature type="active site" evidence="10 11">
    <location>
        <position position="81"/>
    </location>
</feature>
<comment type="cofactor">
    <cofactor evidence="10">
        <name>Mn(2+)</name>
        <dbReference type="ChEBI" id="CHEBI:29035"/>
    </cofactor>
    <text evidence="10">Binds 1 Mn(2+) ion per subunit.</text>
</comment>
<dbReference type="NCBIfam" id="TIGR02150">
    <property type="entry name" value="IPP_isom_1"/>
    <property type="match status" value="1"/>
</dbReference>
<comment type="similarity">
    <text evidence="2 10">Belongs to the IPP isomerase type 1 family.</text>
</comment>
<feature type="binding site" evidence="10">
    <location>
        <position position="83"/>
    </location>
    <ligand>
        <name>Mn(2+)</name>
        <dbReference type="ChEBI" id="CHEBI:29035"/>
    </ligand>
</feature>
<keyword evidence="7 10" id="KW-0464">Manganese</keyword>
<dbReference type="PROSITE" id="PS51462">
    <property type="entry name" value="NUDIX"/>
    <property type="match status" value="1"/>
</dbReference>
<feature type="domain" description="Nudix hydrolase" evidence="12">
    <location>
        <begin position="44"/>
        <end position="176"/>
    </location>
</feature>
<keyword evidence="4 10" id="KW-0963">Cytoplasm</keyword>
<dbReference type="GO" id="GO:0009240">
    <property type="term" value="P:isopentenyl diphosphate biosynthetic process"/>
    <property type="evidence" value="ECO:0007669"/>
    <property type="project" value="TreeGrafter"/>
</dbReference>
<keyword evidence="5 10" id="KW-0479">Metal-binding</keyword>
<dbReference type="NCBIfam" id="NF002995">
    <property type="entry name" value="PRK03759.1"/>
    <property type="match status" value="1"/>
</dbReference>
<evidence type="ECO:0000256" key="6">
    <source>
        <dbReference type="ARBA" id="ARBA00022842"/>
    </source>
</evidence>
<dbReference type="CDD" id="cd02885">
    <property type="entry name" value="NUDIX_IPP_Isomerase"/>
    <property type="match status" value="1"/>
</dbReference>
<protein>
    <recommendedName>
        <fullName evidence="3 10">Isopentenyl-diphosphate Delta-isomerase</fullName>
        <shortName evidence="10">IPP isomerase</shortName>
        <ecNumber evidence="3 10">5.3.3.2</ecNumber>
    </recommendedName>
    <alternativeName>
        <fullName evidence="10">IPP:DMAPP isomerase</fullName>
    </alternativeName>
    <alternativeName>
        <fullName evidence="10">Isopentenyl pyrophosphate isomerase</fullName>
    </alternativeName>
</protein>
<evidence type="ECO:0000256" key="8">
    <source>
        <dbReference type="ARBA" id="ARBA00023229"/>
    </source>
</evidence>
<evidence type="ECO:0000256" key="5">
    <source>
        <dbReference type="ARBA" id="ARBA00022723"/>
    </source>
</evidence>
<dbReference type="GO" id="GO:0046872">
    <property type="term" value="F:metal ion binding"/>
    <property type="evidence" value="ECO:0007669"/>
    <property type="project" value="UniProtKB-KW"/>
</dbReference>